<reference evidence="2" key="1">
    <citation type="submission" date="2016-10" db="EMBL/GenBank/DDBJ databases">
        <authorList>
            <person name="Varghese N."/>
            <person name="Submissions S."/>
        </authorList>
    </citation>
    <scope>NUCLEOTIDE SEQUENCE [LARGE SCALE GENOMIC DNA]</scope>
    <source>
        <strain evidence="2">CGMCC 4.6856</strain>
    </source>
</reference>
<accession>A0A1H9CX54</accession>
<gene>
    <name evidence="1" type="ORF">SAMN05421756_102359</name>
</gene>
<dbReference type="AlphaFoldDB" id="A0A1H9CX54"/>
<dbReference type="Proteomes" id="UP000198504">
    <property type="component" value="Unassembled WGS sequence"/>
</dbReference>
<organism evidence="1 2">
    <name type="scientific">Microlunatus flavus</name>
    <dbReference type="NCBI Taxonomy" id="1036181"/>
    <lineage>
        <taxon>Bacteria</taxon>
        <taxon>Bacillati</taxon>
        <taxon>Actinomycetota</taxon>
        <taxon>Actinomycetes</taxon>
        <taxon>Propionibacteriales</taxon>
        <taxon>Propionibacteriaceae</taxon>
        <taxon>Microlunatus</taxon>
    </lineage>
</organism>
<dbReference type="SUPFAM" id="SSF52540">
    <property type="entry name" value="P-loop containing nucleoside triphosphate hydrolases"/>
    <property type="match status" value="1"/>
</dbReference>
<evidence type="ECO:0000313" key="2">
    <source>
        <dbReference type="Proteomes" id="UP000198504"/>
    </source>
</evidence>
<keyword evidence="2" id="KW-1185">Reference proteome</keyword>
<sequence>MRAGGFGAVSGYRRPVPTLIHLNGPPGIGKSTLAALWAERHPGTLDLDIDQLHPLIGGWQDPAQDTHALARPLGKALAASHLGAGHDVVMPQNITRLSEVEAFEAIAHAHGASFREVVLLDEREAALARFADRTDDSAWNRHNRIVVAALGGDAFLGQMYDALLEVLAQRPSAVVLRSAPGAVEETYAALEAALADPAADG</sequence>
<proteinExistence type="predicted"/>
<evidence type="ECO:0000313" key="1">
    <source>
        <dbReference type="EMBL" id="SEQ05765.1"/>
    </source>
</evidence>
<dbReference type="InterPro" id="IPR027417">
    <property type="entry name" value="P-loop_NTPase"/>
</dbReference>
<dbReference type="Gene3D" id="3.40.50.300">
    <property type="entry name" value="P-loop containing nucleotide triphosphate hydrolases"/>
    <property type="match status" value="1"/>
</dbReference>
<dbReference type="EMBL" id="FOFA01000002">
    <property type="protein sequence ID" value="SEQ05765.1"/>
    <property type="molecule type" value="Genomic_DNA"/>
</dbReference>
<protein>
    <submittedName>
        <fullName evidence="1">AAA domain-containing protein</fullName>
    </submittedName>
</protein>
<dbReference type="STRING" id="1036181.SAMN05421756_102359"/>
<name>A0A1H9CX54_9ACTN</name>
<dbReference type="Pfam" id="PF13671">
    <property type="entry name" value="AAA_33"/>
    <property type="match status" value="1"/>
</dbReference>